<dbReference type="GO" id="GO:0008270">
    <property type="term" value="F:zinc ion binding"/>
    <property type="evidence" value="ECO:0007669"/>
    <property type="project" value="InterPro"/>
</dbReference>
<feature type="domain" description="Peptidase M14" evidence="13">
    <location>
        <begin position="49"/>
        <end position="365"/>
    </location>
</feature>
<accession>A0A318D0G0</accession>
<keyword evidence="6" id="KW-0479">Metal-binding</keyword>
<keyword evidence="10" id="KW-0482">Metalloprotease</keyword>
<dbReference type="CDD" id="cd11308">
    <property type="entry name" value="Peptidase_M14NE-CP-C_like"/>
    <property type="match status" value="1"/>
</dbReference>
<feature type="active site" description="Proton donor/acceptor" evidence="12">
    <location>
        <position position="335"/>
    </location>
</feature>
<dbReference type="PANTHER" id="PTHR11532">
    <property type="entry name" value="PROTEASE M14 CARBOXYPEPTIDASE"/>
    <property type="match status" value="1"/>
</dbReference>
<dbReference type="PROSITE" id="PS52035">
    <property type="entry name" value="PEPTIDASE_M14"/>
    <property type="match status" value="1"/>
</dbReference>
<keyword evidence="11" id="KW-0325">Glycoprotein</keyword>
<evidence type="ECO:0000256" key="8">
    <source>
        <dbReference type="ARBA" id="ARBA00022801"/>
    </source>
</evidence>
<evidence type="ECO:0000256" key="4">
    <source>
        <dbReference type="ARBA" id="ARBA00022525"/>
    </source>
</evidence>
<dbReference type="SUPFAM" id="SSF49464">
    <property type="entry name" value="Carboxypeptidase regulatory domain-like"/>
    <property type="match status" value="1"/>
</dbReference>
<dbReference type="EMBL" id="QICH01000085">
    <property type="protein sequence ID" value="PXF62293.1"/>
    <property type="molecule type" value="Genomic_DNA"/>
</dbReference>
<dbReference type="InterPro" id="IPR057246">
    <property type="entry name" value="CARBOXYPEPT_ZN_1"/>
</dbReference>
<dbReference type="GO" id="GO:0016485">
    <property type="term" value="P:protein processing"/>
    <property type="evidence" value="ECO:0007669"/>
    <property type="project" value="TreeGrafter"/>
</dbReference>
<dbReference type="PROSITE" id="PS00132">
    <property type="entry name" value="CARBOXYPEPT_ZN_1"/>
    <property type="match status" value="1"/>
</dbReference>
<reference evidence="14 15" key="1">
    <citation type="submission" date="2018-05" db="EMBL/GenBank/DDBJ databases">
        <title>Kangiella spongicola genome sequence.</title>
        <authorList>
            <person name="Maclea K.S."/>
            <person name="Goen A.E."/>
            <person name="Kelley C."/>
            <person name="Underriner A."/>
            <person name="Silverwood T."/>
            <person name="Trachtenberg A.M."/>
        </authorList>
    </citation>
    <scope>NUCLEOTIDE SEQUENCE [LARGE SCALE GENOMIC DNA]</scope>
    <source>
        <strain evidence="14 15">ATCC BAA-2076</strain>
    </source>
</reference>
<dbReference type="Proteomes" id="UP000247689">
    <property type="component" value="Unassembled WGS sequence"/>
</dbReference>
<dbReference type="SUPFAM" id="SSF53187">
    <property type="entry name" value="Zn-dependent exopeptidases"/>
    <property type="match status" value="1"/>
</dbReference>
<sequence>MIKMAWPYFMDCDRFFVSVEEGCYDPIGKYTDASLTEMPDMLLTALEFRHHSYLEMTKLLKQTASVCADISTLYTIGRSYEGKDLHVIEFSDNPGQHEILEPEFKYIANMHGNEALGRELLIYLAQYLCSEYLSGNQRIQTLINNTRIHLFPSMNPDGYEIASEEGPGYNGWATGRSNLQSIDLNRNFPDLTSQFYRERRKRGGRIDHIPIPRSYWNGKVTPETRAVIKWMKKIPFVLSASFHGGDLVASYPFDASRLPGEDKYFSPTPDDQMFKLLAKTYADAHPVMSDTLKERCGGTFAEEGGIVNGAQWYSFTGGMQDFNYLHTNCFEITLEVGCEKYPADEDLQTAWQQNKEALLTYMEMVHRGIKGIVMDERGKGIKGARIKVRGIRHDILSVANGEYWRLLPPGTHYVCAYARGHMRVLKKIYLPVKMEGAGHVDFVLRRLQPDIETEPSEEDMDEIDLLDHLERTEGRYENEDDEYSTSQGEKPWWWSFFATLGQNSPDWLLINM</sequence>
<dbReference type="AlphaFoldDB" id="A0A318D0G0"/>
<protein>
    <recommendedName>
        <fullName evidence="13">Peptidase M14 domain-containing protein</fullName>
    </recommendedName>
</protein>
<evidence type="ECO:0000256" key="11">
    <source>
        <dbReference type="ARBA" id="ARBA00023180"/>
    </source>
</evidence>
<keyword evidence="7" id="KW-0732">Signal</keyword>
<evidence type="ECO:0000256" key="9">
    <source>
        <dbReference type="ARBA" id="ARBA00022833"/>
    </source>
</evidence>
<dbReference type="InterPro" id="IPR000834">
    <property type="entry name" value="Peptidase_M14"/>
</dbReference>
<evidence type="ECO:0000256" key="10">
    <source>
        <dbReference type="ARBA" id="ARBA00023049"/>
    </source>
</evidence>
<comment type="subcellular location">
    <subcellularLocation>
        <location evidence="2">Secreted</location>
    </subcellularLocation>
</comment>
<comment type="similarity">
    <text evidence="3 12">Belongs to the peptidase M14 family.</text>
</comment>
<dbReference type="Gene3D" id="3.40.630.10">
    <property type="entry name" value="Zn peptidases"/>
    <property type="match status" value="1"/>
</dbReference>
<gene>
    <name evidence="14" type="ORF">DL796_12310</name>
</gene>
<dbReference type="PRINTS" id="PR00765">
    <property type="entry name" value="CRBOXYPTASEA"/>
</dbReference>
<evidence type="ECO:0000313" key="15">
    <source>
        <dbReference type="Proteomes" id="UP000247689"/>
    </source>
</evidence>
<keyword evidence="8" id="KW-0378">Hydrolase</keyword>
<evidence type="ECO:0000256" key="5">
    <source>
        <dbReference type="ARBA" id="ARBA00022670"/>
    </source>
</evidence>
<dbReference type="FunFam" id="3.40.630.10:FF:000013">
    <property type="entry name" value="carboxypeptidase N catalytic chain"/>
    <property type="match status" value="1"/>
</dbReference>
<dbReference type="GO" id="GO:0005615">
    <property type="term" value="C:extracellular space"/>
    <property type="evidence" value="ECO:0007669"/>
    <property type="project" value="TreeGrafter"/>
</dbReference>
<comment type="cofactor">
    <cofactor evidence="1">
        <name>Zn(2+)</name>
        <dbReference type="ChEBI" id="CHEBI:29105"/>
    </cofactor>
</comment>
<dbReference type="GO" id="GO:0004181">
    <property type="term" value="F:metallocarboxypeptidase activity"/>
    <property type="evidence" value="ECO:0007669"/>
    <property type="project" value="InterPro"/>
</dbReference>
<dbReference type="InterPro" id="IPR050753">
    <property type="entry name" value="Peptidase_M14_domain"/>
</dbReference>
<evidence type="ECO:0000256" key="7">
    <source>
        <dbReference type="ARBA" id="ARBA00022729"/>
    </source>
</evidence>
<evidence type="ECO:0000256" key="12">
    <source>
        <dbReference type="PROSITE-ProRule" id="PRU01379"/>
    </source>
</evidence>
<evidence type="ECO:0000256" key="3">
    <source>
        <dbReference type="ARBA" id="ARBA00005988"/>
    </source>
</evidence>
<dbReference type="OrthoDB" id="9811296at2"/>
<evidence type="ECO:0000256" key="6">
    <source>
        <dbReference type="ARBA" id="ARBA00022723"/>
    </source>
</evidence>
<dbReference type="GO" id="GO:0006518">
    <property type="term" value="P:peptide metabolic process"/>
    <property type="evidence" value="ECO:0007669"/>
    <property type="project" value="TreeGrafter"/>
</dbReference>
<keyword evidence="9" id="KW-0862">Zinc</keyword>
<keyword evidence="15" id="KW-1185">Reference proteome</keyword>
<organism evidence="14 15">
    <name type="scientific">Kangiella spongicola</name>
    <dbReference type="NCBI Taxonomy" id="796379"/>
    <lineage>
        <taxon>Bacteria</taxon>
        <taxon>Pseudomonadati</taxon>
        <taxon>Pseudomonadota</taxon>
        <taxon>Gammaproteobacteria</taxon>
        <taxon>Kangiellales</taxon>
        <taxon>Kangiellaceae</taxon>
        <taxon>Kangiella</taxon>
    </lineage>
</organism>
<dbReference type="SMART" id="SM00631">
    <property type="entry name" value="Zn_pept"/>
    <property type="match status" value="1"/>
</dbReference>
<evidence type="ECO:0000256" key="2">
    <source>
        <dbReference type="ARBA" id="ARBA00004613"/>
    </source>
</evidence>
<dbReference type="Pfam" id="PF00246">
    <property type="entry name" value="Peptidase_M14"/>
    <property type="match status" value="1"/>
</dbReference>
<dbReference type="PANTHER" id="PTHR11532:SF63">
    <property type="entry name" value="CARBOXYPEPTIDASE Z"/>
    <property type="match status" value="1"/>
</dbReference>
<dbReference type="Gene3D" id="2.60.40.1120">
    <property type="entry name" value="Carboxypeptidase-like, regulatory domain"/>
    <property type="match status" value="1"/>
</dbReference>
<dbReference type="PROSITE" id="PS00133">
    <property type="entry name" value="CARBOXYPEPT_ZN_2"/>
    <property type="match status" value="1"/>
</dbReference>
<name>A0A318D0G0_9GAMM</name>
<comment type="caution">
    <text evidence="14">The sequence shown here is derived from an EMBL/GenBank/DDBJ whole genome shotgun (WGS) entry which is preliminary data.</text>
</comment>
<evidence type="ECO:0000259" key="13">
    <source>
        <dbReference type="PROSITE" id="PS52035"/>
    </source>
</evidence>
<evidence type="ECO:0000256" key="1">
    <source>
        <dbReference type="ARBA" id="ARBA00001947"/>
    </source>
</evidence>
<dbReference type="InterPro" id="IPR057247">
    <property type="entry name" value="CARBOXYPEPT_ZN_2"/>
</dbReference>
<evidence type="ECO:0000313" key="14">
    <source>
        <dbReference type="EMBL" id="PXF62293.1"/>
    </source>
</evidence>
<keyword evidence="5" id="KW-0645">Protease</keyword>
<proteinExistence type="inferred from homology"/>
<dbReference type="InterPro" id="IPR008969">
    <property type="entry name" value="CarboxyPept-like_regulatory"/>
</dbReference>
<keyword evidence="4" id="KW-0964">Secreted</keyword>